<accession>A0A2W5QD38</accession>
<evidence type="ECO:0000313" key="3">
    <source>
        <dbReference type="Proteomes" id="UP000249135"/>
    </source>
</evidence>
<keyword evidence="1" id="KW-0812">Transmembrane</keyword>
<proteinExistence type="predicted"/>
<evidence type="ECO:0000313" key="2">
    <source>
        <dbReference type="EMBL" id="PZQ75196.1"/>
    </source>
</evidence>
<name>A0A2W5QD38_VARPD</name>
<organism evidence="2 3">
    <name type="scientific">Variovorax paradoxus</name>
    <dbReference type="NCBI Taxonomy" id="34073"/>
    <lineage>
        <taxon>Bacteria</taxon>
        <taxon>Pseudomonadati</taxon>
        <taxon>Pseudomonadota</taxon>
        <taxon>Betaproteobacteria</taxon>
        <taxon>Burkholderiales</taxon>
        <taxon>Comamonadaceae</taxon>
        <taxon>Variovorax</taxon>
    </lineage>
</organism>
<dbReference type="NCBIfam" id="TIGR02523">
    <property type="entry name" value="type_IV_pilV"/>
    <property type="match status" value="1"/>
</dbReference>
<reference evidence="2 3" key="1">
    <citation type="submission" date="2017-08" db="EMBL/GenBank/DDBJ databases">
        <title>Infants hospitalized years apart are colonized by the same room-sourced microbial strains.</title>
        <authorList>
            <person name="Brooks B."/>
            <person name="Olm M.R."/>
            <person name="Firek B.A."/>
            <person name="Baker R."/>
            <person name="Thomas B.C."/>
            <person name="Morowitz M.J."/>
            <person name="Banfield J.F."/>
        </authorList>
    </citation>
    <scope>NUCLEOTIDE SEQUENCE [LARGE SCALE GENOMIC DNA]</scope>
    <source>
        <strain evidence="2">S2_005_003_R2_41</strain>
    </source>
</reference>
<feature type="transmembrane region" description="Helical" evidence="1">
    <location>
        <begin position="20"/>
        <end position="42"/>
    </location>
</feature>
<comment type="caution">
    <text evidence="2">The sequence shown here is derived from an EMBL/GenBank/DDBJ whole genome shotgun (WGS) entry which is preliminary data.</text>
</comment>
<sequence length="200" mass="20987">MHVAAGAREGVAAGFTLLEVLVAIVVLSFGVLGMVGLQTAALNAHREARLQSVGVRLASELAELMRGNKQVATQVSAAANPYLQADFRGPAPAPGVDCIQGCAAPLDAARYDMQQWLTQVLAQLPGARVVICFDASPYDAKGLPQWPCTSNGNTGVVQVKLGWTRGKTRRSASASDAFEQVSDASSRPYVILPITPGNTQ</sequence>
<dbReference type="InterPro" id="IPR013362">
    <property type="entry name" value="Pilus_4_PilV"/>
</dbReference>
<keyword evidence="1" id="KW-1133">Transmembrane helix</keyword>
<dbReference type="Proteomes" id="UP000249135">
    <property type="component" value="Unassembled WGS sequence"/>
</dbReference>
<dbReference type="Pfam" id="PF07963">
    <property type="entry name" value="N_methyl"/>
    <property type="match status" value="1"/>
</dbReference>
<dbReference type="InterPro" id="IPR012902">
    <property type="entry name" value="N_methyl_site"/>
</dbReference>
<dbReference type="NCBIfam" id="TIGR02532">
    <property type="entry name" value="IV_pilin_GFxxxE"/>
    <property type="match status" value="1"/>
</dbReference>
<protein>
    <submittedName>
        <fullName evidence="2">Type IV pilus modification protein PilV</fullName>
    </submittedName>
</protein>
<evidence type="ECO:0000256" key="1">
    <source>
        <dbReference type="SAM" id="Phobius"/>
    </source>
</evidence>
<keyword evidence="1" id="KW-0472">Membrane</keyword>
<dbReference type="AlphaFoldDB" id="A0A2W5QD38"/>
<dbReference type="EMBL" id="QFPP01000097">
    <property type="protein sequence ID" value="PZQ75196.1"/>
    <property type="molecule type" value="Genomic_DNA"/>
</dbReference>
<gene>
    <name evidence="2" type="primary">pilV</name>
    <name evidence="2" type="ORF">DI563_10235</name>
</gene>